<dbReference type="Gene3D" id="3.40.190.10">
    <property type="entry name" value="Periplasmic binding protein-like II"/>
    <property type="match status" value="2"/>
</dbReference>
<feature type="chain" id="PRO_5040962678" evidence="7">
    <location>
        <begin position="20"/>
        <end position="529"/>
    </location>
</feature>
<feature type="compositionally biased region" description="Low complexity" evidence="6">
    <location>
        <begin position="31"/>
        <end position="57"/>
    </location>
</feature>
<proteinExistence type="predicted"/>
<protein>
    <submittedName>
        <fullName evidence="8">Extracellular solute-binding protein</fullName>
    </submittedName>
</protein>
<reference evidence="8 9" key="1">
    <citation type="submission" date="2022-10" db="EMBL/GenBank/DDBJ databases">
        <title>Comparative genomic analysis of Cohnella hashimotonis sp. nov., isolated from the International Space Station.</title>
        <authorList>
            <person name="Simpson A."/>
            <person name="Venkateswaran K."/>
        </authorList>
    </citation>
    <scope>NUCLEOTIDE SEQUENCE [LARGE SCALE GENOMIC DNA]</scope>
    <source>
        <strain evidence="8 9">DSM 18997</strain>
    </source>
</reference>
<dbReference type="RefSeq" id="WP_277567233.1">
    <property type="nucleotide sequence ID" value="NZ_JAPDHZ010000004.1"/>
</dbReference>
<evidence type="ECO:0000256" key="4">
    <source>
        <dbReference type="ARBA" id="ARBA00023139"/>
    </source>
</evidence>
<evidence type="ECO:0000256" key="7">
    <source>
        <dbReference type="SAM" id="SignalP"/>
    </source>
</evidence>
<dbReference type="Pfam" id="PF01547">
    <property type="entry name" value="SBP_bac_1"/>
    <property type="match status" value="1"/>
</dbReference>
<dbReference type="InterPro" id="IPR050490">
    <property type="entry name" value="Bact_solute-bd_prot1"/>
</dbReference>
<gene>
    <name evidence="8" type="ORF">OMP38_23400</name>
</gene>
<dbReference type="EMBL" id="JAPDHZ010000004">
    <property type="protein sequence ID" value="MDG0793455.1"/>
    <property type="molecule type" value="Genomic_DNA"/>
</dbReference>
<evidence type="ECO:0000256" key="1">
    <source>
        <dbReference type="ARBA" id="ARBA00022475"/>
    </source>
</evidence>
<keyword evidence="1" id="KW-1003">Cell membrane</keyword>
<comment type="caution">
    <text evidence="8">The sequence shown here is derived from an EMBL/GenBank/DDBJ whole genome shotgun (WGS) entry which is preliminary data.</text>
</comment>
<organism evidence="8 9">
    <name type="scientific">Cohnella ginsengisoli</name>
    <dbReference type="NCBI Taxonomy" id="425004"/>
    <lineage>
        <taxon>Bacteria</taxon>
        <taxon>Bacillati</taxon>
        <taxon>Bacillota</taxon>
        <taxon>Bacilli</taxon>
        <taxon>Bacillales</taxon>
        <taxon>Paenibacillaceae</taxon>
        <taxon>Cohnella</taxon>
    </lineage>
</organism>
<evidence type="ECO:0000256" key="5">
    <source>
        <dbReference type="ARBA" id="ARBA00023288"/>
    </source>
</evidence>
<dbReference type="InterPro" id="IPR006059">
    <property type="entry name" value="SBP"/>
</dbReference>
<feature type="signal peptide" evidence="7">
    <location>
        <begin position="1"/>
        <end position="19"/>
    </location>
</feature>
<evidence type="ECO:0000256" key="6">
    <source>
        <dbReference type="SAM" id="MobiDB-lite"/>
    </source>
</evidence>
<evidence type="ECO:0000256" key="2">
    <source>
        <dbReference type="ARBA" id="ARBA00022729"/>
    </source>
</evidence>
<dbReference type="PANTHER" id="PTHR43649">
    <property type="entry name" value="ARABINOSE-BINDING PROTEIN-RELATED"/>
    <property type="match status" value="1"/>
</dbReference>
<keyword evidence="5" id="KW-0449">Lipoprotein</keyword>
<dbReference type="SUPFAM" id="SSF53850">
    <property type="entry name" value="Periplasmic binding protein-like II"/>
    <property type="match status" value="1"/>
</dbReference>
<evidence type="ECO:0000313" key="8">
    <source>
        <dbReference type="EMBL" id="MDG0793455.1"/>
    </source>
</evidence>
<keyword evidence="4" id="KW-0564">Palmitate</keyword>
<evidence type="ECO:0000256" key="3">
    <source>
        <dbReference type="ARBA" id="ARBA00023136"/>
    </source>
</evidence>
<keyword evidence="9" id="KW-1185">Reference proteome</keyword>
<name>A0A9X4KPH0_9BACL</name>
<evidence type="ECO:0000313" key="9">
    <source>
        <dbReference type="Proteomes" id="UP001153387"/>
    </source>
</evidence>
<keyword evidence="3" id="KW-0472">Membrane</keyword>
<sequence>MSSKSIKRTALLSSFALLGAVVSGCGNGGDSEASSSPSNSSSSSSSASKPASTEASTPQASADAGKKIKLEVIETGNNLSPPDQDIIKKELDKALNVDFNLTVYASGDDYKNQLNVRMASGNFPDLFALDRQQLIEFSKQGLLLDLTPYMDRLKQATDFIGEENVKKGAVGGKIFAISKSSQIPYNTYFIRKDWLENLNLQVPKTIEDLKAVATAFTNDDPDKNGKKDTFGLTGAELNGAFAPVFGAFGVGSPGSIYEKDGKLMNALYDPAMKDALAFIKEMIATGSVDPELLANTALQHQEKAFKGQAGIVWIDWPNMTKENMIEQIKAVNPKAEWIQMEPPAGPAGKFDGSWEIGNTPGRYAIPKALEKDPEKLQRVFDLLNYVSDPKGGSLLVQFGVEGTHYTKEGDKIVMTDKAGEVGYSWLYQFTGRPEISYLQTKFVPQAAFIKFANDQPRIQTLNGFVDLPEGYVASDADRYIKEELAKFAYGQRDLGEYDKFLKTLETTMKYKLFMDAAEAQLTALGYGNK</sequence>
<accession>A0A9X4KPH0</accession>
<dbReference type="PROSITE" id="PS51257">
    <property type="entry name" value="PROKAR_LIPOPROTEIN"/>
    <property type="match status" value="1"/>
</dbReference>
<dbReference type="Proteomes" id="UP001153387">
    <property type="component" value="Unassembled WGS sequence"/>
</dbReference>
<feature type="region of interest" description="Disordered" evidence="6">
    <location>
        <begin position="26"/>
        <end position="63"/>
    </location>
</feature>
<keyword evidence="2 7" id="KW-0732">Signal</keyword>
<dbReference type="AlphaFoldDB" id="A0A9X4KPH0"/>
<dbReference type="PANTHER" id="PTHR43649:SF33">
    <property type="entry name" value="POLYGALACTURONAN_RHAMNOGALACTURONAN-BINDING PROTEIN YTCQ"/>
    <property type="match status" value="1"/>
</dbReference>